<dbReference type="InterPro" id="IPR008929">
    <property type="entry name" value="Chondroitin_lyas"/>
</dbReference>
<dbReference type="Pfam" id="PF07940">
    <property type="entry name" value="Hepar_II_III_C"/>
    <property type="match status" value="1"/>
</dbReference>
<evidence type="ECO:0000313" key="4">
    <source>
        <dbReference type="Proteomes" id="UP001144323"/>
    </source>
</evidence>
<protein>
    <submittedName>
        <fullName evidence="3">Heparinase</fullName>
    </submittedName>
</protein>
<dbReference type="GO" id="GO:0030313">
    <property type="term" value="C:cell envelope"/>
    <property type="evidence" value="ECO:0007669"/>
    <property type="project" value="UniProtKB-SubCell"/>
</dbReference>
<sequence length="555" mass="59433">MRERMRLAGAFAAKAFARRAATPYHIVRSMVIAPPERLRIAPPDIRTADPTVADEIYAGYFSFAGKTMQSHGGSPFRLTAPSPAWRRALAGFSWLRHLRAADKALAQANARALVEDFLSLKKLGPDDPAMEPAVVARRMLSFFSQSPALLDGAEADFYDAFMVSLAQGARVLWRALATGQAQGGDRLFCAIALAEFAVCADTGRKIAPQVSRTLSLELDRQILPDGGHVSRNPQVAVDLLLDLLPLRQVLAARGLQTPAALMRAMDRMMPTLRMMQHGDGSLGLFNGMGATELDRVANVLANEDTRGAPPLKAPYFGYHRLSGRDALVLVDAGPSPPLEFSRCAHAGCLSFEFSIGVERIVVNCGAPAPPHDDLRDVARATAAHSTLVVDDRSSARIGPKDAGWAAGLVTEGPRHVEAERRDAPEAMGLTLSHDGYARDYGLIHARELTLSTDGDTLSGVDRLLAAEGGGRAGSEPAFAVRFHLHPRVRAAPLGETLALALPTGETVLFAAEGAVPEIEDSIFFAGPAGARKCAQIVLRGKAAPGAELRWTFKRV</sequence>
<comment type="caution">
    <text evidence="3">The sequence shown here is derived from an EMBL/GenBank/DDBJ whole genome shotgun (WGS) entry which is preliminary data.</text>
</comment>
<keyword evidence="4" id="KW-1185">Reference proteome</keyword>
<evidence type="ECO:0000259" key="2">
    <source>
        <dbReference type="Pfam" id="PF07940"/>
    </source>
</evidence>
<dbReference type="RefSeq" id="WP_281800439.1">
    <property type="nucleotide sequence ID" value="NZ_BSEC01000001.1"/>
</dbReference>
<accession>A0A9W6LQW7</accession>
<dbReference type="Gene3D" id="2.70.98.70">
    <property type="match status" value="1"/>
</dbReference>
<reference evidence="3" key="1">
    <citation type="journal article" date="2023" name="Int. J. Syst. Evol. Microbiol.">
        <title>Methylocystis iwaonis sp. nov., a type II methane-oxidizing bacterium from surface soil of a rice paddy field in Japan, and emended description of the genus Methylocystis (ex Whittenbury et al. 1970) Bowman et al. 1993.</title>
        <authorList>
            <person name="Kaise H."/>
            <person name="Sawadogo J.B."/>
            <person name="Alam M.S."/>
            <person name="Ueno C."/>
            <person name="Dianou D."/>
            <person name="Shinjo R."/>
            <person name="Asakawa S."/>
        </authorList>
    </citation>
    <scope>NUCLEOTIDE SEQUENCE</scope>
    <source>
        <strain evidence="3">LMG27198</strain>
    </source>
</reference>
<organism evidence="3 4">
    <name type="scientific">Methylocystis echinoides</name>
    <dbReference type="NCBI Taxonomy" id="29468"/>
    <lineage>
        <taxon>Bacteria</taxon>
        <taxon>Pseudomonadati</taxon>
        <taxon>Pseudomonadota</taxon>
        <taxon>Alphaproteobacteria</taxon>
        <taxon>Hyphomicrobiales</taxon>
        <taxon>Methylocystaceae</taxon>
        <taxon>Methylocystis</taxon>
    </lineage>
</organism>
<dbReference type="Gene3D" id="1.50.10.100">
    <property type="entry name" value="Chondroitin AC/alginate lyase"/>
    <property type="match status" value="1"/>
</dbReference>
<dbReference type="EMBL" id="BSEC01000001">
    <property type="protein sequence ID" value="GLI91674.1"/>
    <property type="molecule type" value="Genomic_DNA"/>
</dbReference>
<name>A0A9W6LQW7_9HYPH</name>
<gene>
    <name evidence="3" type="ORF">LMG27198_06660</name>
</gene>
<dbReference type="AlphaFoldDB" id="A0A9W6LQW7"/>
<evidence type="ECO:0000313" key="3">
    <source>
        <dbReference type="EMBL" id="GLI91674.1"/>
    </source>
</evidence>
<proteinExistence type="predicted"/>
<dbReference type="Proteomes" id="UP001144323">
    <property type="component" value="Unassembled WGS sequence"/>
</dbReference>
<evidence type="ECO:0000256" key="1">
    <source>
        <dbReference type="ARBA" id="ARBA00004196"/>
    </source>
</evidence>
<dbReference type="InterPro" id="IPR012480">
    <property type="entry name" value="Hepar_II_III_C"/>
</dbReference>
<dbReference type="GO" id="GO:0016829">
    <property type="term" value="F:lyase activity"/>
    <property type="evidence" value="ECO:0007669"/>
    <property type="project" value="InterPro"/>
</dbReference>
<feature type="domain" description="Heparinase II/III-like C-terminal" evidence="2">
    <location>
        <begin position="306"/>
        <end position="551"/>
    </location>
</feature>
<comment type="subcellular location">
    <subcellularLocation>
        <location evidence="1">Cell envelope</location>
    </subcellularLocation>
</comment>